<sequence>MASKSSQSQNSKKSENKIGEESHDVLSLIYIRNHTKEFVQNYFPSLKIPQFTRKSILILLVIFLFCYLFAWNGLLLYCYNLGKGAQLFLRFGPAPPGHLKPLGSHQPPIPDGIIEMFEFPTPQQFWKEFVQASKPVIFRDVAKKLPAFSLWTDDFLGLHYGHIEMSVEVKKKEDRTAATLLMPFSDFLHQYEEKPYYLVESLHYSFLKEIGIPKILQCGNLQKSLVDIVGWLSSGGTKSVLHTDAMDNLNCILDGSKVAFLVNRTLAKNVNIDYEDGSYSGVDVEKVDMYRYPGLQDVPWYNVTINPGDCIFIPYMWFHHVRSTKQRNLAFNIWFHHLLYFNESDCEGKELQEFLPFNMLGIPSYARRRQYEIITNAEGHEEFSLKEFMEVFLMSKVNIPETVEELFHKLDKDSSGTVSLQEMYEHPPKEFIRYFFAYIGMNYPQYPGPDSDSVELTRGAHEDL</sequence>
<evidence type="ECO:0000256" key="2">
    <source>
        <dbReference type="SAM" id="Phobius"/>
    </source>
</evidence>
<dbReference type="InterPro" id="IPR041667">
    <property type="entry name" value="Cupin_8"/>
</dbReference>
<dbReference type="RefSeq" id="XP_013780118.1">
    <property type="nucleotide sequence ID" value="XM_013924664.2"/>
</dbReference>
<evidence type="ECO:0000259" key="4">
    <source>
        <dbReference type="PROSITE" id="PS51184"/>
    </source>
</evidence>
<keyword evidence="2" id="KW-0472">Membrane</keyword>
<name>A0ABM1SWF5_LIMPO</name>
<evidence type="ECO:0000313" key="6">
    <source>
        <dbReference type="RefSeq" id="XP_013780117.1"/>
    </source>
</evidence>
<feature type="transmembrane region" description="Helical" evidence="2">
    <location>
        <begin position="56"/>
        <end position="77"/>
    </location>
</feature>
<reference evidence="6 7" key="1">
    <citation type="submission" date="2025-05" db="UniProtKB">
        <authorList>
            <consortium name="RefSeq"/>
        </authorList>
    </citation>
    <scope>IDENTIFICATION</scope>
    <source>
        <tissue evidence="6 7">Muscle</tissue>
    </source>
</reference>
<gene>
    <name evidence="6 7 8" type="primary">LOC106464517</name>
</gene>
<dbReference type="PROSITE" id="PS51184">
    <property type="entry name" value="JMJC"/>
    <property type="match status" value="1"/>
</dbReference>
<evidence type="ECO:0000313" key="8">
    <source>
        <dbReference type="RefSeq" id="XP_022247961.1"/>
    </source>
</evidence>
<dbReference type="PANTHER" id="PTHR12461:SF42">
    <property type="entry name" value="JMJC DOMAIN-CONTAINING PROTEIN"/>
    <property type="match status" value="1"/>
</dbReference>
<dbReference type="SUPFAM" id="SSF51197">
    <property type="entry name" value="Clavaminate synthase-like"/>
    <property type="match status" value="1"/>
</dbReference>
<proteinExistence type="predicted"/>
<evidence type="ECO:0000259" key="3">
    <source>
        <dbReference type="PROSITE" id="PS50222"/>
    </source>
</evidence>
<keyword evidence="2" id="KW-1133">Transmembrane helix</keyword>
<dbReference type="RefSeq" id="XP_022247961.1">
    <property type="nucleotide sequence ID" value="XM_022392253.1"/>
</dbReference>
<dbReference type="GeneID" id="106464517"/>
<dbReference type="InterPro" id="IPR011992">
    <property type="entry name" value="EF-hand-dom_pair"/>
</dbReference>
<keyword evidence="2" id="KW-0812">Transmembrane</keyword>
<dbReference type="Gene3D" id="2.60.120.650">
    <property type="entry name" value="Cupin"/>
    <property type="match status" value="1"/>
</dbReference>
<dbReference type="PROSITE" id="PS00018">
    <property type="entry name" value="EF_HAND_1"/>
    <property type="match status" value="1"/>
</dbReference>
<dbReference type="PROSITE" id="PS50222">
    <property type="entry name" value="EF_HAND_2"/>
    <property type="match status" value="1"/>
</dbReference>
<feature type="domain" description="JmjC" evidence="4">
    <location>
        <begin position="196"/>
        <end position="352"/>
    </location>
</feature>
<dbReference type="Gene3D" id="1.10.238.10">
    <property type="entry name" value="EF-hand"/>
    <property type="match status" value="1"/>
</dbReference>
<dbReference type="RefSeq" id="XP_013780117.1">
    <property type="nucleotide sequence ID" value="XM_013924663.2"/>
</dbReference>
<evidence type="ECO:0000256" key="1">
    <source>
        <dbReference type="ARBA" id="ARBA00022837"/>
    </source>
</evidence>
<dbReference type="InterPro" id="IPR002048">
    <property type="entry name" value="EF_hand_dom"/>
</dbReference>
<organism evidence="5 8">
    <name type="scientific">Limulus polyphemus</name>
    <name type="common">Atlantic horseshoe crab</name>
    <dbReference type="NCBI Taxonomy" id="6850"/>
    <lineage>
        <taxon>Eukaryota</taxon>
        <taxon>Metazoa</taxon>
        <taxon>Ecdysozoa</taxon>
        <taxon>Arthropoda</taxon>
        <taxon>Chelicerata</taxon>
        <taxon>Merostomata</taxon>
        <taxon>Xiphosura</taxon>
        <taxon>Limulidae</taxon>
        <taxon>Limulus</taxon>
    </lineage>
</organism>
<evidence type="ECO:0000313" key="7">
    <source>
        <dbReference type="RefSeq" id="XP_013780118.1"/>
    </source>
</evidence>
<protein>
    <submittedName>
        <fullName evidence="6 7">Lysine-specific demethylase 8-like isoform X1</fullName>
    </submittedName>
</protein>
<evidence type="ECO:0000313" key="5">
    <source>
        <dbReference type="Proteomes" id="UP000694941"/>
    </source>
</evidence>
<dbReference type="InterPro" id="IPR018247">
    <property type="entry name" value="EF_Hand_1_Ca_BS"/>
</dbReference>
<dbReference type="PANTHER" id="PTHR12461">
    <property type="entry name" value="HYPOXIA-INDUCIBLE FACTOR 1 ALPHA INHIBITOR-RELATED"/>
    <property type="match status" value="1"/>
</dbReference>
<feature type="domain" description="EF-hand" evidence="3">
    <location>
        <begin position="398"/>
        <end position="433"/>
    </location>
</feature>
<dbReference type="SUPFAM" id="SSF47473">
    <property type="entry name" value="EF-hand"/>
    <property type="match status" value="1"/>
</dbReference>
<dbReference type="Pfam" id="PF13621">
    <property type="entry name" value="Cupin_8"/>
    <property type="match status" value="1"/>
</dbReference>
<dbReference type="SMART" id="SM00558">
    <property type="entry name" value="JmjC"/>
    <property type="match status" value="1"/>
</dbReference>
<dbReference type="InterPro" id="IPR003347">
    <property type="entry name" value="JmjC_dom"/>
</dbReference>
<keyword evidence="5" id="KW-1185">Reference proteome</keyword>
<keyword evidence="1" id="KW-0106">Calcium</keyword>
<accession>A0ABM1SWF5</accession>
<dbReference type="Proteomes" id="UP000694941">
    <property type="component" value="Unplaced"/>
</dbReference>